<evidence type="ECO:0008006" key="11">
    <source>
        <dbReference type="Google" id="ProtNLM"/>
    </source>
</evidence>
<dbReference type="GO" id="GO:0007059">
    <property type="term" value="P:chromosome segregation"/>
    <property type="evidence" value="ECO:0007669"/>
    <property type="project" value="TreeGrafter"/>
</dbReference>
<dbReference type="PANTHER" id="PTHR34832:SF1">
    <property type="entry name" value="CENTROMERE PROTEIN W"/>
    <property type="match status" value="1"/>
</dbReference>
<reference evidence="8 10" key="2">
    <citation type="journal article" date="2013" name="Nature">
        <title>Insights into bilaterian evolution from three spiralian genomes.</title>
        <authorList>
            <person name="Simakov O."/>
            <person name="Marletaz F."/>
            <person name="Cho S.J."/>
            <person name="Edsinger-Gonzales E."/>
            <person name="Havlak P."/>
            <person name="Hellsten U."/>
            <person name="Kuo D.H."/>
            <person name="Larsson T."/>
            <person name="Lv J."/>
            <person name="Arendt D."/>
            <person name="Savage R."/>
            <person name="Osoegawa K."/>
            <person name="de Jong P."/>
            <person name="Grimwood J."/>
            <person name="Chapman J.A."/>
            <person name="Shapiro H."/>
            <person name="Aerts A."/>
            <person name="Otillar R.P."/>
            <person name="Terry A.Y."/>
            <person name="Boore J.L."/>
            <person name="Grigoriev I.V."/>
            <person name="Lindberg D.R."/>
            <person name="Seaver E.C."/>
            <person name="Weisblat D.A."/>
            <person name="Putnam N.H."/>
            <person name="Rokhsar D.S."/>
        </authorList>
    </citation>
    <scope>NUCLEOTIDE SEQUENCE</scope>
    <source>
        <strain evidence="8 10">I ESC-2004</strain>
    </source>
</reference>
<dbReference type="AlphaFoldDB" id="R7TPB3"/>
<sequence length="123" mass="14379">MGLMKGTVSRPKIMKIMKSHKNKLPLSKKTTQHLHQIPLRLNRIDRWCFEVYGPRSNHVSYQAKQKVMEMRKASRGKIFLDYVMFLKRLTQEANVEAKQNHDSTIEAEHIKKVAKKVFEGCKG</sequence>
<evidence type="ECO:0000256" key="6">
    <source>
        <dbReference type="ARBA" id="ARBA00023328"/>
    </source>
</evidence>
<accession>R7TPB3</accession>
<dbReference type="GO" id="GO:0046982">
    <property type="term" value="F:protein heterodimerization activity"/>
    <property type="evidence" value="ECO:0007669"/>
    <property type="project" value="InterPro"/>
</dbReference>
<keyword evidence="3" id="KW-0158">Chromosome</keyword>
<evidence type="ECO:0000313" key="9">
    <source>
        <dbReference type="EnsemblMetazoa" id="CapteP226632"/>
    </source>
</evidence>
<dbReference type="EMBL" id="AMQN01011799">
    <property type="status" value="NOT_ANNOTATED_CDS"/>
    <property type="molecule type" value="Genomic_DNA"/>
</dbReference>
<evidence type="ECO:0000256" key="1">
    <source>
        <dbReference type="ARBA" id="ARBA00004123"/>
    </source>
</evidence>
<evidence type="ECO:0000256" key="2">
    <source>
        <dbReference type="ARBA" id="ARBA00004629"/>
    </source>
</evidence>
<evidence type="ECO:0000256" key="4">
    <source>
        <dbReference type="ARBA" id="ARBA00022838"/>
    </source>
</evidence>
<dbReference type="CDD" id="cd13732">
    <property type="entry name" value="HFD_CENP-W"/>
    <property type="match status" value="1"/>
</dbReference>
<evidence type="ECO:0000313" key="8">
    <source>
        <dbReference type="EMBL" id="ELT95509.1"/>
    </source>
</evidence>
<evidence type="ECO:0000256" key="7">
    <source>
        <dbReference type="ARBA" id="ARBA00038432"/>
    </source>
</evidence>
<comment type="similarity">
    <text evidence="7">Belongs to the CENP-W/WIP1 family.</text>
</comment>
<keyword evidence="10" id="KW-1185">Reference proteome</keyword>
<comment type="subcellular location">
    <subcellularLocation>
        <location evidence="2">Chromosome</location>
        <location evidence="2">Centromere</location>
        <location evidence="2">Kinetochore</location>
    </subcellularLocation>
    <subcellularLocation>
        <location evidence="1">Nucleus</location>
    </subcellularLocation>
</comment>
<reference evidence="9" key="3">
    <citation type="submission" date="2015-06" db="UniProtKB">
        <authorList>
            <consortium name="EnsemblMetazoa"/>
        </authorList>
    </citation>
    <scope>IDENTIFICATION</scope>
</reference>
<evidence type="ECO:0000256" key="3">
    <source>
        <dbReference type="ARBA" id="ARBA00022454"/>
    </source>
</evidence>
<protein>
    <recommendedName>
        <fullName evidence="11">Centromere protein W</fullName>
    </recommendedName>
</protein>
<dbReference type="InterPro" id="IPR009072">
    <property type="entry name" value="Histone-fold"/>
</dbReference>
<dbReference type="EnsemblMetazoa" id="CapteT226632">
    <property type="protein sequence ID" value="CapteP226632"/>
    <property type="gene ID" value="CapteG226632"/>
</dbReference>
<keyword evidence="5" id="KW-0539">Nucleus</keyword>
<gene>
    <name evidence="8" type="ORF">CAPTEDRAFT_226632</name>
</gene>
<keyword evidence="6" id="KW-0137">Centromere</keyword>
<proteinExistence type="inferred from homology"/>
<reference evidence="10" key="1">
    <citation type="submission" date="2012-12" db="EMBL/GenBank/DDBJ databases">
        <authorList>
            <person name="Hellsten U."/>
            <person name="Grimwood J."/>
            <person name="Chapman J.A."/>
            <person name="Shapiro H."/>
            <person name="Aerts A."/>
            <person name="Otillar R.P."/>
            <person name="Terry A.Y."/>
            <person name="Boore J.L."/>
            <person name="Simakov O."/>
            <person name="Marletaz F."/>
            <person name="Cho S.-J."/>
            <person name="Edsinger-Gonzales E."/>
            <person name="Havlak P."/>
            <person name="Kuo D.-H."/>
            <person name="Larsson T."/>
            <person name="Lv J."/>
            <person name="Arendt D."/>
            <person name="Savage R."/>
            <person name="Osoegawa K."/>
            <person name="de Jong P."/>
            <person name="Lindberg D.R."/>
            <person name="Seaver E.C."/>
            <person name="Weisblat D.A."/>
            <person name="Putnam N.H."/>
            <person name="Grigoriev I.V."/>
            <person name="Rokhsar D.S."/>
        </authorList>
    </citation>
    <scope>NUCLEOTIDE SEQUENCE</scope>
    <source>
        <strain evidence="10">I ESC-2004</strain>
    </source>
</reference>
<evidence type="ECO:0000256" key="5">
    <source>
        <dbReference type="ARBA" id="ARBA00023242"/>
    </source>
</evidence>
<dbReference type="InterPro" id="IPR052484">
    <property type="entry name" value="CENP-W/WIP1"/>
</dbReference>
<dbReference type="HOGENOM" id="CLU_2017377_0_0_1"/>
<dbReference type="Gene3D" id="1.10.20.10">
    <property type="entry name" value="Histone, subunit A"/>
    <property type="match status" value="1"/>
</dbReference>
<dbReference type="GO" id="GO:0005654">
    <property type="term" value="C:nucleoplasm"/>
    <property type="evidence" value="ECO:0007669"/>
    <property type="project" value="TreeGrafter"/>
</dbReference>
<dbReference type="GO" id="GO:0051382">
    <property type="term" value="P:kinetochore assembly"/>
    <property type="evidence" value="ECO:0007669"/>
    <property type="project" value="TreeGrafter"/>
</dbReference>
<dbReference type="EMBL" id="KB309107">
    <property type="protein sequence ID" value="ELT95509.1"/>
    <property type="molecule type" value="Genomic_DNA"/>
</dbReference>
<dbReference type="Proteomes" id="UP000014760">
    <property type="component" value="Unassembled WGS sequence"/>
</dbReference>
<keyword evidence="4" id="KW-0995">Kinetochore</keyword>
<name>R7TPB3_CAPTE</name>
<organism evidence="8">
    <name type="scientific">Capitella teleta</name>
    <name type="common">Polychaete worm</name>
    <dbReference type="NCBI Taxonomy" id="283909"/>
    <lineage>
        <taxon>Eukaryota</taxon>
        <taxon>Metazoa</taxon>
        <taxon>Spiralia</taxon>
        <taxon>Lophotrochozoa</taxon>
        <taxon>Annelida</taxon>
        <taxon>Polychaeta</taxon>
        <taxon>Sedentaria</taxon>
        <taxon>Scolecida</taxon>
        <taxon>Capitellidae</taxon>
        <taxon>Capitella</taxon>
    </lineage>
</organism>
<evidence type="ECO:0000313" key="10">
    <source>
        <dbReference type="Proteomes" id="UP000014760"/>
    </source>
</evidence>
<dbReference type="PANTHER" id="PTHR34832">
    <property type="entry name" value="CENTROMERE PROTEIN W"/>
    <property type="match status" value="1"/>
</dbReference>
<dbReference type="GO" id="GO:0000278">
    <property type="term" value="P:mitotic cell cycle"/>
    <property type="evidence" value="ECO:0007669"/>
    <property type="project" value="TreeGrafter"/>
</dbReference>
<dbReference type="GO" id="GO:0000776">
    <property type="term" value="C:kinetochore"/>
    <property type="evidence" value="ECO:0007669"/>
    <property type="project" value="UniProtKB-KW"/>
</dbReference>
<dbReference type="OrthoDB" id="2543597at2759"/>